<keyword evidence="13" id="KW-1185">Reference proteome</keyword>
<evidence type="ECO:0000256" key="4">
    <source>
        <dbReference type="ARBA" id="ARBA00022692"/>
    </source>
</evidence>
<feature type="transmembrane region" description="Helical" evidence="10">
    <location>
        <begin position="183"/>
        <end position="204"/>
    </location>
</feature>
<dbReference type="Proteomes" id="UP000256977">
    <property type="component" value="Unassembled WGS sequence"/>
</dbReference>
<feature type="domain" description="Cation/H+ exchanger transmembrane" evidence="11">
    <location>
        <begin position="11"/>
        <end position="397"/>
    </location>
</feature>
<dbReference type="InterPro" id="IPR006153">
    <property type="entry name" value="Cation/H_exchanger_TM"/>
</dbReference>
<evidence type="ECO:0000313" key="12">
    <source>
        <dbReference type="EMBL" id="RED59438.1"/>
    </source>
</evidence>
<dbReference type="NCBIfam" id="TIGR00831">
    <property type="entry name" value="a_cpa1"/>
    <property type="match status" value="1"/>
</dbReference>
<dbReference type="Gene3D" id="6.10.140.1330">
    <property type="match status" value="1"/>
</dbReference>
<keyword evidence="6 10" id="KW-0915">Sodium</keyword>
<comment type="caution">
    <text evidence="12">The sequence shown here is derived from an EMBL/GenBank/DDBJ whole genome shotgun (WGS) entry which is preliminary data.</text>
</comment>
<evidence type="ECO:0000256" key="2">
    <source>
        <dbReference type="ARBA" id="ARBA00022448"/>
    </source>
</evidence>
<dbReference type="PANTHER" id="PTHR10110">
    <property type="entry name" value="SODIUM/HYDROGEN EXCHANGER"/>
    <property type="match status" value="1"/>
</dbReference>
<proteinExistence type="inferred from homology"/>
<dbReference type="GO" id="GO:0051453">
    <property type="term" value="P:regulation of intracellular pH"/>
    <property type="evidence" value="ECO:0007669"/>
    <property type="project" value="TreeGrafter"/>
</dbReference>
<evidence type="ECO:0000256" key="8">
    <source>
        <dbReference type="ARBA" id="ARBA00023136"/>
    </source>
</evidence>
<feature type="transmembrane region" description="Helical" evidence="10">
    <location>
        <begin position="239"/>
        <end position="254"/>
    </location>
</feature>
<keyword evidence="2 10" id="KW-0813">Transport</keyword>
<comment type="subcellular location">
    <subcellularLocation>
        <location evidence="1 10">Cell membrane</location>
        <topology evidence="1 10">Multi-pass membrane protein</topology>
    </subcellularLocation>
</comment>
<keyword evidence="7 10" id="KW-0406">Ion transport</keyword>
<dbReference type="Pfam" id="PF00999">
    <property type="entry name" value="Na_H_Exchanger"/>
    <property type="match status" value="1"/>
</dbReference>
<evidence type="ECO:0000256" key="5">
    <source>
        <dbReference type="ARBA" id="ARBA00022989"/>
    </source>
</evidence>
<dbReference type="AlphaFoldDB" id="A0A3D9ICE6"/>
<keyword evidence="10" id="KW-0050">Antiport</keyword>
<feature type="transmembrane region" description="Helical" evidence="10">
    <location>
        <begin position="311"/>
        <end position="329"/>
    </location>
</feature>
<evidence type="ECO:0000256" key="6">
    <source>
        <dbReference type="ARBA" id="ARBA00023053"/>
    </source>
</evidence>
<keyword evidence="9 10" id="KW-0739">Sodium transport</keyword>
<evidence type="ECO:0000313" key="13">
    <source>
        <dbReference type="Proteomes" id="UP000256977"/>
    </source>
</evidence>
<organism evidence="12 13">
    <name type="scientific">Cohnella phaseoli</name>
    <dbReference type="NCBI Taxonomy" id="456490"/>
    <lineage>
        <taxon>Bacteria</taxon>
        <taxon>Bacillati</taxon>
        <taxon>Bacillota</taxon>
        <taxon>Bacilli</taxon>
        <taxon>Bacillales</taxon>
        <taxon>Paenibacillaceae</taxon>
        <taxon>Cohnella</taxon>
    </lineage>
</organism>
<dbReference type="PANTHER" id="PTHR10110:SF86">
    <property type="entry name" value="SODIUM_HYDROGEN EXCHANGER 7"/>
    <property type="match status" value="1"/>
</dbReference>
<dbReference type="GO" id="GO:0098719">
    <property type="term" value="P:sodium ion import across plasma membrane"/>
    <property type="evidence" value="ECO:0007669"/>
    <property type="project" value="TreeGrafter"/>
</dbReference>
<evidence type="ECO:0000256" key="1">
    <source>
        <dbReference type="ARBA" id="ARBA00004651"/>
    </source>
</evidence>
<gene>
    <name evidence="12" type="ORF">DFP98_13132</name>
</gene>
<reference evidence="12 13" key="1">
    <citation type="submission" date="2018-07" db="EMBL/GenBank/DDBJ databases">
        <title>Genomic Encyclopedia of Type Strains, Phase III (KMG-III): the genomes of soil and plant-associated and newly described type strains.</title>
        <authorList>
            <person name="Whitman W."/>
        </authorList>
    </citation>
    <scope>NUCLEOTIDE SEQUENCE [LARGE SCALE GENOMIC DNA]</scope>
    <source>
        <strain evidence="12 13">CECT 7287</strain>
    </source>
</reference>
<feature type="transmembrane region" description="Helical" evidence="10">
    <location>
        <begin position="216"/>
        <end position="233"/>
    </location>
</feature>
<evidence type="ECO:0000256" key="7">
    <source>
        <dbReference type="ARBA" id="ARBA00023065"/>
    </source>
</evidence>
<keyword evidence="5 10" id="KW-1133">Transmembrane helix</keyword>
<evidence type="ECO:0000256" key="3">
    <source>
        <dbReference type="ARBA" id="ARBA00022475"/>
    </source>
</evidence>
<comment type="function">
    <text evidence="10">Na(+)/H(+) antiporter that extrudes sodium in exchange for external protons.</text>
</comment>
<feature type="transmembrane region" description="Helical" evidence="10">
    <location>
        <begin position="84"/>
        <end position="103"/>
    </location>
</feature>
<feature type="transmembrane region" description="Helical" evidence="10">
    <location>
        <begin position="341"/>
        <end position="365"/>
    </location>
</feature>
<sequence length="672" mass="74673">MELLIMVLMLLMLIGASNVINRFIPFVPVPIVQIALGVAAAYMPGFHHVPLDPELFLVLFIAPLLFNDGKVIPRDELWRLRKYILLMALGLVFATVLLAGPFIHWLIPAIPLAASFALAAILSPTDAVAVGSLSSRVKLPGSMMRLLEGEALMNDASGLVAFNFAIAAALSGEFSLPTAIGSFIVIAAGGLILGAVLGFAVIWLRLFLRRLGIEDVTLHMLLIIVTPFVIFLAAEECHVSGILAVVAAGLVHSIERERLESSSSRLRVVSDSTWSVILYVLNGLVFILLGLEIPEVVAAVWEDPAYNNARAIGYIFAVTALLLLIRFAWVWLTNRRHSRTALLMTLSGVRGALTLAAAFSIPAFFNNGRPFPERGLMLYICAGVILLTLVSASVFLPLLTRGAKKAAGEAREERGVNEREARIRMLESGLRTIREEMTEENKREAVDMMSEYNRRLQRTRLEGRADYRKEWRTTIAIRLEAMKAEREVVLSLQREEKITEAMGSRMLTAISQMELILSKRLILKRTAILTWFAAKRLLFGKGRASRISPDHPNWQTFKEARLACIRGAIERLKELEAEGGAERDIVRAVLADYKEMELRLQHDWFMDAGKSGRNELSGELELKAIQAERNEIQAMFEQGDIDRNLAGCLRSDVNYREASVFESRTVHAEGAH</sequence>
<dbReference type="GO" id="GO:0005886">
    <property type="term" value="C:plasma membrane"/>
    <property type="evidence" value="ECO:0007669"/>
    <property type="project" value="UniProtKB-SubCell"/>
</dbReference>
<accession>A0A3D9ICE6</accession>
<keyword evidence="8 10" id="KW-0472">Membrane</keyword>
<feature type="transmembrane region" description="Helical" evidence="10">
    <location>
        <begin position="377"/>
        <end position="399"/>
    </location>
</feature>
<dbReference type="InterPro" id="IPR004705">
    <property type="entry name" value="Cation/H_exchanger_CPA1_bac"/>
</dbReference>
<evidence type="ECO:0000259" key="11">
    <source>
        <dbReference type="Pfam" id="PF00999"/>
    </source>
</evidence>
<evidence type="ECO:0000256" key="9">
    <source>
        <dbReference type="ARBA" id="ARBA00023201"/>
    </source>
</evidence>
<evidence type="ECO:0000256" key="10">
    <source>
        <dbReference type="RuleBase" id="RU366002"/>
    </source>
</evidence>
<dbReference type="InterPro" id="IPR018422">
    <property type="entry name" value="Cation/H_exchanger_CPA1"/>
</dbReference>
<feature type="transmembrane region" description="Helical" evidence="10">
    <location>
        <begin position="55"/>
        <end position="72"/>
    </location>
</feature>
<feature type="transmembrane region" description="Helical" evidence="10">
    <location>
        <begin position="109"/>
        <end position="130"/>
    </location>
</feature>
<dbReference type="OrthoDB" id="9809206at2"/>
<dbReference type="GO" id="GO:0015386">
    <property type="term" value="F:potassium:proton antiporter activity"/>
    <property type="evidence" value="ECO:0007669"/>
    <property type="project" value="TreeGrafter"/>
</dbReference>
<comment type="similarity">
    <text evidence="10">Belongs to the monovalent cation:proton antiporter 1 (CPA1) transporter (TC 2.A.36) family.</text>
</comment>
<keyword evidence="3 10" id="KW-1003">Cell membrane</keyword>
<dbReference type="EMBL" id="QRDZ01000031">
    <property type="protein sequence ID" value="RED59438.1"/>
    <property type="molecule type" value="Genomic_DNA"/>
</dbReference>
<dbReference type="RefSeq" id="WP_116064266.1">
    <property type="nucleotide sequence ID" value="NZ_QRDZ01000031.1"/>
</dbReference>
<feature type="transmembrane region" description="Helical" evidence="10">
    <location>
        <begin position="274"/>
        <end position="291"/>
    </location>
</feature>
<name>A0A3D9ICE6_9BACL</name>
<dbReference type="GO" id="GO:0015385">
    <property type="term" value="F:sodium:proton antiporter activity"/>
    <property type="evidence" value="ECO:0007669"/>
    <property type="project" value="InterPro"/>
</dbReference>
<protein>
    <submittedName>
        <fullName evidence="12">Sodium/proton antiporter (CPA1 family)</fullName>
    </submittedName>
</protein>
<feature type="transmembrane region" description="Helical" evidence="10">
    <location>
        <begin position="151"/>
        <end position="171"/>
    </location>
</feature>
<keyword evidence="4 10" id="KW-0812">Transmembrane</keyword>